<dbReference type="Gene3D" id="3.40.190.10">
    <property type="entry name" value="Periplasmic binding protein-like II"/>
    <property type="match status" value="2"/>
</dbReference>
<dbReference type="CDD" id="cd13590">
    <property type="entry name" value="PBP2_PotD_PotF_like"/>
    <property type="match status" value="1"/>
</dbReference>
<evidence type="ECO:0000313" key="5">
    <source>
        <dbReference type="EMBL" id="MBE9117553.1"/>
    </source>
</evidence>
<sequence length="357" mass="40497">MKRLLIFFLLFLVSAILPIGCTAINPNGVERSGERILSIYNWTDYIDPEVLDEFEKEFGVEIKYDTFDSNESLFAKIRPGNPGYDIIAPTSDYVEIMMKEGLLEKLDLENIPNLKNVDPKFSHPPFDPQNEYSVPYQWGTIGIGYNIEKTGGEIDSWAAIFDPKYTDRVALMEDLRAVLGVTLIYLGYNPNTINPEEIEIAKDYLVRHKETIAVFAPDTGQTLLDQGEVDLAVEWSGDVFQVMEENENLRYVIPKEGSIVWTDNLAIPKNAPHKELAEKFINFILKPEIGAKISNYIKYGTPNQAAIDQGLIEPEDLENPAIYPTPDIFAHLQYASDVGKKISLYDDAWTELKVSMW</sequence>
<proteinExistence type="predicted"/>
<dbReference type="PIRSF" id="PIRSF019574">
    <property type="entry name" value="Periplasmic_polyamine_BP"/>
    <property type="match status" value="1"/>
</dbReference>
<gene>
    <name evidence="5" type="ORF">IQ249_16770</name>
</gene>
<name>A0A8J7IVV3_9CYAN</name>
<keyword evidence="4" id="KW-0574">Periplasm</keyword>
<keyword evidence="6" id="KW-1185">Reference proteome</keyword>
<dbReference type="EMBL" id="JADEWZ010000026">
    <property type="protein sequence ID" value="MBE9117553.1"/>
    <property type="molecule type" value="Genomic_DNA"/>
</dbReference>
<dbReference type="GO" id="GO:0015846">
    <property type="term" value="P:polyamine transport"/>
    <property type="evidence" value="ECO:0007669"/>
    <property type="project" value="InterPro"/>
</dbReference>
<dbReference type="RefSeq" id="WP_194030637.1">
    <property type="nucleotide sequence ID" value="NZ_JADEWZ010000026.1"/>
</dbReference>
<dbReference type="PANTHER" id="PTHR30222">
    <property type="entry name" value="SPERMIDINE/PUTRESCINE-BINDING PERIPLASMIC PROTEIN"/>
    <property type="match status" value="1"/>
</dbReference>
<comment type="subcellular location">
    <subcellularLocation>
        <location evidence="1">Periplasm</location>
    </subcellularLocation>
</comment>
<accession>A0A8J7IVV3</accession>
<dbReference type="GO" id="GO:0042597">
    <property type="term" value="C:periplasmic space"/>
    <property type="evidence" value="ECO:0007669"/>
    <property type="project" value="UniProtKB-SubCell"/>
</dbReference>
<comment type="caution">
    <text evidence="5">The sequence shown here is derived from an EMBL/GenBank/DDBJ whole genome shotgun (WGS) entry which is preliminary data.</text>
</comment>
<protein>
    <submittedName>
        <fullName evidence="5">Spermidine/putrescine ABC transporter substrate-binding protein</fullName>
    </submittedName>
</protein>
<evidence type="ECO:0000313" key="6">
    <source>
        <dbReference type="Proteomes" id="UP000654482"/>
    </source>
</evidence>
<keyword evidence="3" id="KW-0732">Signal</keyword>
<organism evidence="5 6">
    <name type="scientific">Lusitaniella coriacea LEGE 07157</name>
    <dbReference type="NCBI Taxonomy" id="945747"/>
    <lineage>
        <taxon>Bacteria</taxon>
        <taxon>Bacillati</taxon>
        <taxon>Cyanobacteriota</taxon>
        <taxon>Cyanophyceae</taxon>
        <taxon>Spirulinales</taxon>
        <taxon>Lusitaniellaceae</taxon>
        <taxon>Lusitaniella</taxon>
    </lineage>
</organism>
<dbReference type="InterPro" id="IPR006059">
    <property type="entry name" value="SBP"/>
</dbReference>
<evidence type="ECO:0000256" key="4">
    <source>
        <dbReference type="ARBA" id="ARBA00022764"/>
    </source>
</evidence>
<dbReference type="PRINTS" id="PR00909">
    <property type="entry name" value="SPERMDNBNDNG"/>
</dbReference>
<dbReference type="Pfam" id="PF13416">
    <property type="entry name" value="SBP_bac_8"/>
    <property type="match status" value="1"/>
</dbReference>
<evidence type="ECO:0000256" key="3">
    <source>
        <dbReference type="ARBA" id="ARBA00022729"/>
    </source>
</evidence>
<evidence type="ECO:0000256" key="1">
    <source>
        <dbReference type="ARBA" id="ARBA00004418"/>
    </source>
</evidence>
<dbReference type="GO" id="GO:0019808">
    <property type="term" value="F:polyamine binding"/>
    <property type="evidence" value="ECO:0007669"/>
    <property type="project" value="InterPro"/>
</dbReference>
<reference evidence="5" key="1">
    <citation type="submission" date="2020-10" db="EMBL/GenBank/DDBJ databases">
        <authorList>
            <person name="Castelo-Branco R."/>
            <person name="Eusebio N."/>
            <person name="Adriana R."/>
            <person name="Vieira A."/>
            <person name="Brugerolle De Fraissinette N."/>
            <person name="Rezende De Castro R."/>
            <person name="Schneider M.P."/>
            <person name="Vasconcelos V."/>
            <person name="Leao P.N."/>
        </authorList>
    </citation>
    <scope>NUCLEOTIDE SEQUENCE</scope>
    <source>
        <strain evidence="5">LEGE 07157</strain>
    </source>
</reference>
<dbReference type="AlphaFoldDB" id="A0A8J7IVV3"/>
<dbReference type="PANTHER" id="PTHR30222:SF17">
    <property type="entry name" value="SPERMIDINE_PUTRESCINE-BINDING PERIPLASMIC PROTEIN"/>
    <property type="match status" value="1"/>
</dbReference>
<keyword evidence="2" id="KW-0813">Transport</keyword>
<dbReference type="InterPro" id="IPR001188">
    <property type="entry name" value="Sperm_putr-bd"/>
</dbReference>
<dbReference type="Proteomes" id="UP000654482">
    <property type="component" value="Unassembled WGS sequence"/>
</dbReference>
<dbReference type="SUPFAM" id="SSF53850">
    <property type="entry name" value="Periplasmic binding protein-like II"/>
    <property type="match status" value="1"/>
</dbReference>
<evidence type="ECO:0000256" key="2">
    <source>
        <dbReference type="ARBA" id="ARBA00022448"/>
    </source>
</evidence>